<name>A0ABV9VJ06_9ACTN</name>
<evidence type="ECO:0000256" key="1">
    <source>
        <dbReference type="ARBA" id="ARBA00006484"/>
    </source>
</evidence>
<reference evidence="4" key="1">
    <citation type="journal article" date="2019" name="Int. J. Syst. Evol. Microbiol.">
        <title>The Global Catalogue of Microorganisms (GCM) 10K type strain sequencing project: providing services to taxonomists for standard genome sequencing and annotation.</title>
        <authorList>
            <consortium name="The Broad Institute Genomics Platform"/>
            <consortium name="The Broad Institute Genome Sequencing Center for Infectious Disease"/>
            <person name="Wu L."/>
            <person name="Ma J."/>
        </authorList>
    </citation>
    <scope>NUCLEOTIDE SEQUENCE [LARGE SCALE GENOMIC DNA]</scope>
    <source>
        <strain evidence="4">CGMCC 4.7152</strain>
    </source>
</reference>
<accession>A0ABV9VJ06</accession>
<keyword evidence="2" id="KW-0560">Oxidoreductase</keyword>
<comment type="similarity">
    <text evidence="1">Belongs to the short-chain dehydrogenases/reductases (SDR) family.</text>
</comment>
<dbReference type="PANTHER" id="PTHR24320:SF148">
    <property type="entry name" value="NAD(P)-BINDING ROSSMANN-FOLD SUPERFAMILY PROTEIN"/>
    <property type="match status" value="1"/>
</dbReference>
<gene>
    <name evidence="3" type="ORF">ACFPIJ_00435</name>
</gene>
<dbReference type="Proteomes" id="UP001595912">
    <property type="component" value="Unassembled WGS sequence"/>
</dbReference>
<evidence type="ECO:0000256" key="2">
    <source>
        <dbReference type="ARBA" id="ARBA00023002"/>
    </source>
</evidence>
<dbReference type="InterPro" id="IPR036291">
    <property type="entry name" value="NAD(P)-bd_dom_sf"/>
</dbReference>
<dbReference type="PRINTS" id="PR00081">
    <property type="entry name" value="GDHRDH"/>
</dbReference>
<evidence type="ECO:0000313" key="3">
    <source>
        <dbReference type="EMBL" id="MFC4996293.1"/>
    </source>
</evidence>
<dbReference type="PANTHER" id="PTHR24320">
    <property type="entry name" value="RETINOL DEHYDROGENASE"/>
    <property type="match status" value="1"/>
</dbReference>
<dbReference type="Pfam" id="PF00106">
    <property type="entry name" value="adh_short"/>
    <property type="match status" value="1"/>
</dbReference>
<evidence type="ECO:0000313" key="4">
    <source>
        <dbReference type="Proteomes" id="UP001595912"/>
    </source>
</evidence>
<dbReference type="EMBL" id="JBHSIU010000001">
    <property type="protein sequence ID" value="MFC4996293.1"/>
    <property type="molecule type" value="Genomic_DNA"/>
</dbReference>
<protein>
    <submittedName>
        <fullName evidence="3">SDR family NAD(P)-dependent oxidoreductase</fullName>
    </submittedName>
</protein>
<dbReference type="SUPFAM" id="SSF51735">
    <property type="entry name" value="NAD(P)-binding Rossmann-fold domains"/>
    <property type="match status" value="1"/>
</dbReference>
<sequence>MIALVTGGTAGIGRQIAAKLRSAGLTVLITGRDQPRGAAAAADLGASFLPADHATIAGNLHLAERVRELAPHLDVLVNNVGGAAFTQRTVTAEGHEATLALNYLGPIVLTQALLPTLTADARIVQVVSSAFTMHPGDPFTEPARYTAISAYARAKQLNLLATMSLARQLTDRATVNAVNPGMAWTPGVQALTPEAVPAWRYIWPLVRMIQRRASPEKAARTPALLALHPTGTGQFYESDETAKSLPQRLRDPALQTRAWQTAVDLTAPRHIVDRPPNASEPTRKE</sequence>
<dbReference type="InterPro" id="IPR002347">
    <property type="entry name" value="SDR_fam"/>
</dbReference>
<dbReference type="Gene3D" id="3.40.50.720">
    <property type="entry name" value="NAD(P)-binding Rossmann-like Domain"/>
    <property type="match status" value="1"/>
</dbReference>
<comment type="caution">
    <text evidence="3">The sequence shown here is derived from an EMBL/GenBank/DDBJ whole genome shotgun (WGS) entry which is preliminary data.</text>
</comment>
<organism evidence="3 4">
    <name type="scientific">Dactylosporangium cerinum</name>
    <dbReference type="NCBI Taxonomy" id="1434730"/>
    <lineage>
        <taxon>Bacteria</taxon>
        <taxon>Bacillati</taxon>
        <taxon>Actinomycetota</taxon>
        <taxon>Actinomycetes</taxon>
        <taxon>Micromonosporales</taxon>
        <taxon>Micromonosporaceae</taxon>
        <taxon>Dactylosporangium</taxon>
    </lineage>
</organism>
<proteinExistence type="inferred from homology"/>
<dbReference type="RefSeq" id="WP_380112490.1">
    <property type="nucleotide sequence ID" value="NZ_JBHSIU010000001.1"/>
</dbReference>
<keyword evidence="4" id="KW-1185">Reference proteome</keyword>